<evidence type="ECO:0000256" key="1">
    <source>
        <dbReference type="SAM" id="Coils"/>
    </source>
</evidence>
<dbReference type="InterPro" id="IPR013491">
    <property type="entry name" value="Tape_meas_N"/>
</dbReference>
<feature type="domain" description="Tape measure protein N-terminal" evidence="2">
    <location>
        <begin position="132"/>
        <end position="317"/>
    </location>
</feature>
<dbReference type="Pfam" id="PF20155">
    <property type="entry name" value="TMP_3"/>
    <property type="match status" value="1"/>
</dbReference>
<feature type="coiled-coil region" evidence="1">
    <location>
        <begin position="432"/>
        <end position="465"/>
    </location>
</feature>
<keyword evidence="4" id="KW-1185">Reference proteome</keyword>
<evidence type="ECO:0000313" key="3">
    <source>
        <dbReference type="EMBL" id="SDT96542.1"/>
    </source>
</evidence>
<sequence>MTTENYDIVINERGGKTVKRTLDDIADSAKRAADSLGGMGLQGDNFVASLKRQAETLGFTRAQLLSYDAAQLKLNASQRESVNASIRQIDAFDKARSAAKSNIDVIGTLKTQIIGIAAAYVSFHGVIGGGRAILDASIANERFTNSLILGTGSVQAATKEIAFLREESDRLGLQFSSTAEQYAKLTAASKGTQLEGQATRDIFIGVAQAATVLGLSADNTGGVLTAVQQIISKNKVSTEELLQIAERVPGTFNTVSRALGVTGQELSSMLQKGELLAADLLPKLAAEWQRTFGPQSSEAAKGLNAQVNRMDNSLFDLKLSIGRLGLIDVFSSGIDFVTKFVSVVDRSTDAVGRLVAKTKQLPFVGGAIDSFLDFLPTGPKALSGLVDYLDKEVLPKPAPIDTTLIAPEKIKSIVTPTSKPELPREVLQQLKAEAKERERLSLQRQNDAKREVDSAQKVIDSLKLESKEIGLNAIQRKMLAAANAASKAPNEKLRLEIMASANAYAQLSQKQETALALEKDLQRVKSLTESVASPQERLAATTQELDRLRQAGLSQETYNRVLAKTNDELFKVKETGRDVFGSLDQFAIQGARNIQTSLANFLFNPFDDGLEGMVRGVADAVRRMIAEFAAFKILQSSGISSLFNSGFGGGASSSGNSAANFLNIASLGNSLKSGLRSGFGIPSLVGRGLSMLPGSVGAFGAGLAGTGAGVFSAAGGAGTAFIGGAGTAIGGSGMGAAAGLGSSVAAAAGPLAVAAIADVVFRMLAGNKSTGSKIIDSIPVIGSLGALLFGHGPLKFRQEALIGKASGEGFDGRVTDVFRAKGGLFVGNKHREQASPNEAAFLDLFDNTLKGFGTSVKGFADNLGLSTDSVTNFSKEIDLRSEKGKRLTEEAIQELLDNLGNEIAGGVLAQIDVIAKSGETNIQTLSRLSAEFDVLNTAALSTGRSLKEARDAILSLPATFRTEVVDQLGGVDAAGQKIGFFIDNFVDDSTKFKVMFEDLSIQMNKLGFSASITRDEFTKLVQSVGAVGGVTKDQYIGLLDVIEKFDNVDKLRTKLNQSTNSLVENERSLLDIRNELTSTYQKERSELEGTISKFKDLAGQLRDFRQSLLLGELSPLTPRQKLDEARQQFNEVRLKAATGDQNALAKLPNVAQEFLKASQTYNASSAAFVSDFNLVQSVLKNAEGVALSQVDITTQQLKALDDSVGNLVDINQNTKTTADMVKELVATSLKGAGNPSISTQTIKDYLAANPGLTPQQVGTKAAEFGVSSGQLSAAGYDISKLNQSLGGASVTDKQIIDFVNANRNNPMAIYNAARANGISSRRLSSVSGISLTDIEKFVRDNGLQSFARGTDFIQKSGLAMVHRAEAIVPSSTTDEIRKLREEIVQLRQEQNEQTGDMIAATDITNKQNAKVIAEALIEVENRRQWNESREPKIA</sequence>
<keyword evidence="1" id="KW-0175">Coiled coil</keyword>
<dbReference type="KEGG" id="nur:ATY38_12245"/>
<organism evidence="3 4">
    <name type="scientific">Nitrosomonas ureae</name>
    <dbReference type="NCBI Taxonomy" id="44577"/>
    <lineage>
        <taxon>Bacteria</taxon>
        <taxon>Pseudomonadati</taxon>
        <taxon>Pseudomonadota</taxon>
        <taxon>Betaproteobacteria</taxon>
        <taxon>Nitrosomonadales</taxon>
        <taxon>Nitrosomonadaceae</taxon>
        <taxon>Nitrosomonas</taxon>
    </lineage>
</organism>
<dbReference type="NCBIfam" id="TIGR02675">
    <property type="entry name" value="tape_meas_nterm"/>
    <property type="match status" value="1"/>
</dbReference>
<dbReference type="RefSeq" id="WP_062559556.1">
    <property type="nucleotide sequence ID" value="NZ_CP013341.1"/>
</dbReference>
<proteinExistence type="predicted"/>
<reference evidence="4" key="1">
    <citation type="submission" date="2016-10" db="EMBL/GenBank/DDBJ databases">
        <authorList>
            <person name="Varghese N."/>
            <person name="Submissions S."/>
        </authorList>
    </citation>
    <scope>NUCLEOTIDE SEQUENCE [LARGE SCALE GENOMIC DNA]</scope>
    <source>
        <strain evidence="4">Nm10</strain>
    </source>
</reference>
<accession>A0A1H2EMX9</accession>
<protein>
    <submittedName>
        <fullName evidence="3">Tape measure domain-containing protein</fullName>
    </submittedName>
</protein>
<gene>
    <name evidence="3" type="ORF">SAMN05216406_11419</name>
</gene>
<evidence type="ECO:0000259" key="2">
    <source>
        <dbReference type="Pfam" id="PF20155"/>
    </source>
</evidence>
<dbReference type="EMBL" id="FNLN01000014">
    <property type="protein sequence ID" value="SDT96542.1"/>
    <property type="molecule type" value="Genomic_DNA"/>
</dbReference>
<feature type="coiled-coil region" evidence="1">
    <location>
        <begin position="490"/>
        <end position="527"/>
    </location>
</feature>
<dbReference type="Proteomes" id="UP000182882">
    <property type="component" value="Unassembled WGS sequence"/>
</dbReference>
<name>A0A1H2EMX9_9PROT</name>
<evidence type="ECO:0000313" key="4">
    <source>
        <dbReference type="Proteomes" id="UP000182882"/>
    </source>
</evidence>